<evidence type="ECO:0000313" key="3">
    <source>
        <dbReference type="Proteomes" id="UP000186817"/>
    </source>
</evidence>
<reference evidence="2 3" key="1">
    <citation type="submission" date="2016-02" db="EMBL/GenBank/DDBJ databases">
        <title>Genome analysis of coral dinoflagellate symbionts highlights evolutionary adaptations to a symbiotic lifestyle.</title>
        <authorList>
            <person name="Aranda M."/>
            <person name="Li Y."/>
            <person name="Liew Y.J."/>
            <person name="Baumgarten S."/>
            <person name="Simakov O."/>
            <person name="Wilson M."/>
            <person name="Piel J."/>
            <person name="Ashoor H."/>
            <person name="Bougouffa S."/>
            <person name="Bajic V.B."/>
            <person name="Ryu T."/>
            <person name="Ravasi T."/>
            <person name="Bayer T."/>
            <person name="Micklem G."/>
            <person name="Kim H."/>
            <person name="Bhak J."/>
            <person name="Lajeunesse T.C."/>
            <person name="Voolstra C.R."/>
        </authorList>
    </citation>
    <scope>NUCLEOTIDE SEQUENCE [LARGE SCALE GENOMIC DNA]</scope>
    <source>
        <strain evidence="2 3">CCMP2467</strain>
    </source>
</reference>
<name>A0A1Q9E0B8_SYMMI</name>
<accession>A0A1Q9E0B8</accession>
<protein>
    <submittedName>
        <fullName evidence="2">Uncharacterized protein</fullName>
    </submittedName>
</protein>
<proteinExistence type="predicted"/>
<keyword evidence="3" id="KW-1185">Reference proteome</keyword>
<comment type="caution">
    <text evidence="2">The sequence shown here is derived from an EMBL/GenBank/DDBJ whole genome shotgun (WGS) entry which is preliminary data.</text>
</comment>
<dbReference type="EMBL" id="LSRX01000313">
    <property type="protein sequence ID" value="OLQ00865.1"/>
    <property type="molecule type" value="Genomic_DNA"/>
</dbReference>
<dbReference type="AlphaFoldDB" id="A0A1Q9E0B8"/>
<keyword evidence="1" id="KW-0732">Signal</keyword>
<evidence type="ECO:0000256" key="1">
    <source>
        <dbReference type="SAM" id="SignalP"/>
    </source>
</evidence>
<dbReference type="Proteomes" id="UP000186817">
    <property type="component" value="Unassembled WGS sequence"/>
</dbReference>
<gene>
    <name evidence="2" type="ORF">AK812_SmicGene16453</name>
</gene>
<evidence type="ECO:0000313" key="2">
    <source>
        <dbReference type="EMBL" id="OLQ00865.1"/>
    </source>
</evidence>
<feature type="chain" id="PRO_5012186849" evidence="1">
    <location>
        <begin position="32"/>
        <end position="169"/>
    </location>
</feature>
<feature type="signal peptide" evidence="1">
    <location>
        <begin position="1"/>
        <end position="31"/>
    </location>
</feature>
<sequence length="169" mass="18630">MGTTADAVICCAKQLLLCLSASLFLATMTTSSEPGGKNGDGHAKLVNKYTLTCYWYDDSRHGHDHNFPARLAKAEENNQEHHRVEKSGKCGYMMKLMQMAPVSRMESGLTLSWLAENGQGLGGPRFRVSGMVLASLARQATGQWQKQIRMLKKRSLVRPTSTSSLLILN</sequence>
<organism evidence="2 3">
    <name type="scientific">Symbiodinium microadriaticum</name>
    <name type="common">Dinoflagellate</name>
    <name type="synonym">Zooxanthella microadriatica</name>
    <dbReference type="NCBI Taxonomy" id="2951"/>
    <lineage>
        <taxon>Eukaryota</taxon>
        <taxon>Sar</taxon>
        <taxon>Alveolata</taxon>
        <taxon>Dinophyceae</taxon>
        <taxon>Suessiales</taxon>
        <taxon>Symbiodiniaceae</taxon>
        <taxon>Symbiodinium</taxon>
    </lineage>
</organism>